<dbReference type="AlphaFoldDB" id="A0A934M055"/>
<accession>A0A934M055</accession>
<name>A0A934M055_9RHOB</name>
<evidence type="ECO:0000313" key="1">
    <source>
        <dbReference type="EMBL" id="MBI6628316.1"/>
    </source>
</evidence>
<reference evidence="1" key="1">
    <citation type="submission" date="2020-12" db="EMBL/GenBank/DDBJ databases">
        <title>Pontibaca salina gen. nov., sp. nov., isolated from marine sediment.</title>
        <authorList>
            <person name="Bo J."/>
            <person name="Wang S."/>
            <person name="Song X."/>
            <person name="Du Z."/>
        </authorList>
    </citation>
    <scope>NUCLEOTIDE SEQUENCE</scope>
    <source>
        <strain evidence="1">S1109L</strain>
    </source>
</reference>
<comment type="caution">
    <text evidence="1">The sequence shown here is derived from an EMBL/GenBank/DDBJ whole genome shotgun (WGS) entry which is preliminary data.</text>
</comment>
<evidence type="ECO:0000313" key="2">
    <source>
        <dbReference type="Proteomes" id="UP000613255"/>
    </source>
</evidence>
<dbReference type="EMBL" id="JAEIJD010000001">
    <property type="protein sequence ID" value="MBI6628316.1"/>
    <property type="molecule type" value="Genomic_DNA"/>
</dbReference>
<protein>
    <submittedName>
        <fullName evidence="1">Uncharacterized protein</fullName>
    </submittedName>
</protein>
<organism evidence="1 2">
    <name type="scientific">Pontibaca salina</name>
    <dbReference type="NCBI Taxonomy" id="2795731"/>
    <lineage>
        <taxon>Bacteria</taxon>
        <taxon>Pseudomonadati</taxon>
        <taxon>Pseudomonadota</taxon>
        <taxon>Alphaproteobacteria</taxon>
        <taxon>Rhodobacterales</taxon>
        <taxon>Roseobacteraceae</taxon>
        <taxon>Pontibaca</taxon>
    </lineage>
</organism>
<dbReference type="RefSeq" id="WP_198684347.1">
    <property type="nucleotide sequence ID" value="NZ_JAEIJD010000001.1"/>
</dbReference>
<proteinExistence type="predicted"/>
<keyword evidence="2" id="KW-1185">Reference proteome</keyword>
<gene>
    <name evidence="1" type="ORF">JAO82_00340</name>
</gene>
<sequence>MKMIAPITMTDGQLVSSDVPEDDAPVWAAGTTYGDGAEVMLDHRVYRSAVAGNSGNDPRTDDGTNWIDLYATNRWKAFDKLVSDPVQQVEKITYRITPAEAVGAVAFVNLGAYRARVQVFSASGQRLYDKEQFIGGISAIYDYWTFFTVDLSLSIMQEMVFANIPGYPGNEILIELFAETASATVSVGQIITGPSYTLGITMSGTATGIKDFSTKDRNQFGDSIIVERAFADTTSYQFALPSRTAHNVKRLLSKQRATPSYYYVSEDAMEFGAQVYGFFQDFEIPLNAGGTSYANLKIEGLT</sequence>
<dbReference type="Proteomes" id="UP000613255">
    <property type="component" value="Unassembled WGS sequence"/>
</dbReference>